<comment type="caution">
    <text evidence="1">The sequence shown here is derived from an EMBL/GenBank/DDBJ whole genome shotgun (WGS) entry which is preliminary data.</text>
</comment>
<evidence type="ECO:0000313" key="2">
    <source>
        <dbReference type="Proteomes" id="UP000001338"/>
    </source>
</evidence>
<gene>
    <name evidence="1" type="ORF">LEP1GSC036_0587</name>
</gene>
<accession>A0A828Z3E4</accession>
<dbReference type="AlphaFoldDB" id="A0A828Z3E4"/>
<name>A0A828Z3E4_9LEPT</name>
<dbReference type="Proteomes" id="UP000001338">
    <property type="component" value="Unassembled WGS sequence"/>
</dbReference>
<reference evidence="1 2" key="1">
    <citation type="submission" date="2012-10" db="EMBL/GenBank/DDBJ databases">
        <authorList>
            <person name="Harkins D.M."/>
            <person name="Durkin A.S."/>
            <person name="Brinkac L.M."/>
            <person name="Haft D.H."/>
            <person name="Selengut J.D."/>
            <person name="Sanka R."/>
            <person name="DePew J."/>
            <person name="Purushe J."/>
            <person name="Whelen A.C."/>
            <person name="Vinetz J.M."/>
            <person name="Sutton G.G."/>
            <person name="Nierman W.C."/>
            <person name="Fouts D.E."/>
        </authorList>
    </citation>
    <scope>NUCLEOTIDE SEQUENCE [LARGE SCALE GENOMIC DNA]</scope>
    <source>
        <strain evidence="1 2">2006001853</strain>
    </source>
</reference>
<organism evidence="1 2">
    <name type="scientific">Leptospira weilii str. 2006001853</name>
    <dbReference type="NCBI Taxonomy" id="1001589"/>
    <lineage>
        <taxon>Bacteria</taxon>
        <taxon>Pseudomonadati</taxon>
        <taxon>Spirochaetota</taxon>
        <taxon>Spirochaetia</taxon>
        <taxon>Leptospirales</taxon>
        <taxon>Leptospiraceae</taxon>
        <taxon>Leptospira</taxon>
    </lineage>
</organism>
<sequence length="38" mass="4664">MYILPFGFLEILFLKNVYEFGIFRVSHLNQKDPIFLWN</sequence>
<proteinExistence type="predicted"/>
<protein>
    <submittedName>
        <fullName evidence="1">Uncharacterized protein</fullName>
    </submittedName>
</protein>
<evidence type="ECO:0000313" key="1">
    <source>
        <dbReference type="EMBL" id="EKR64095.1"/>
    </source>
</evidence>
<dbReference type="EMBL" id="AFLV02000052">
    <property type="protein sequence ID" value="EKR64095.1"/>
    <property type="molecule type" value="Genomic_DNA"/>
</dbReference>